<keyword evidence="2" id="KW-1185">Reference proteome</keyword>
<name>A0ACC3DAK7_9PEZI</name>
<organism evidence="1 2">
    <name type="scientific">Coniosporium uncinatum</name>
    <dbReference type="NCBI Taxonomy" id="93489"/>
    <lineage>
        <taxon>Eukaryota</taxon>
        <taxon>Fungi</taxon>
        <taxon>Dikarya</taxon>
        <taxon>Ascomycota</taxon>
        <taxon>Pezizomycotina</taxon>
        <taxon>Dothideomycetes</taxon>
        <taxon>Dothideomycetes incertae sedis</taxon>
        <taxon>Coniosporium</taxon>
    </lineage>
</organism>
<evidence type="ECO:0000313" key="1">
    <source>
        <dbReference type="EMBL" id="KAK3064307.1"/>
    </source>
</evidence>
<sequence length="375" mass="40381">MASTHSIRDDLTKATTGRITTPKFVVKPPDTAPSAANSSSNSNNLKKMKSRVELQRFQSFACPTAKSETSKSSQISNVASEQTGALPSASARLFTSKGVFPETASHFGQFDAQNSSHNPDVHHTVHPGPKSPTNHPFLTKFLSDDADGNRPNPPLPLPKDWTEQHDLFICVQDVKDVRHDLIPQNLKQAFPELTRFAIDADMIEKRLWCLDLDTNNTIFSEAMATVDKENADRERTARIIGSMSSDQLSGASADVDTPKGNADTTPQAASAGPVGTSADAFASSSKKHKFNNIPQNKNTKPDTLGDGDNKKSVVGGGSKVKAVPLEVAAQQAREEIQHVGEQSMIKGHEDVEGGGIGEKKQSKGWGLSKRNDTMG</sequence>
<gene>
    <name evidence="1" type="ORF">LTS18_008405</name>
</gene>
<protein>
    <submittedName>
        <fullName evidence="1">Uncharacterized protein</fullName>
    </submittedName>
</protein>
<comment type="caution">
    <text evidence="1">The sequence shown here is derived from an EMBL/GenBank/DDBJ whole genome shotgun (WGS) entry which is preliminary data.</text>
</comment>
<accession>A0ACC3DAK7</accession>
<dbReference type="Proteomes" id="UP001186974">
    <property type="component" value="Unassembled WGS sequence"/>
</dbReference>
<dbReference type="EMBL" id="JAWDJW010006552">
    <property type="protein sequence ID" value="KAK3064307.1"/>
    <property type="molecule type" value="Genomic_DNA"/>
</dbReference>
<evidence type="ECO:0000313" key="2">
    <source>
        <dbReference type="Proteomes" id="UP001186974"/>
    </source>
</evidence>
<reference evidence="1" key="1">
    <citation type="submission" date="2024-09" db="EMBL/GenBank/DDBJ databases">
        <title>Black Yeasts Isolated from many extreme environments.</title>
        <authorList>
            <person name="Coleine C."/>
            <person name="Stajich J.E."/>
            <person name="Selbmann L."/>
        </authorList>
    </citation>
    <scope>NUCLEOTIDE SEQUENCE</scope>
    <source>
        <strain evidence="1">CCFEE 5737</strain>
    </source>
</reference>
<proteinExistence type="predicted"/>